<keyword evidence="1" id="KW-0812">Transmembrane</keyword>
<proteinExistence type="predicted"/>
<gene>
    <name evidence="2" type="ORF">EDD33_2216</name>
</gene>
<dbReference type="RefSeq" id="WP_123390816.1">
    <property type="nucleotide sequence ID" value="NZ_RKHO01000001.1"/>
</dbReference>
<evidence type="ECO:0000313" key="3">
    <source>
        <dbReference type="Proteomes" id="UP000281738"/>
    </source>
</evidence>
<protein>
    <recommendedName>
        <fullName evidence="4">DUF3093 family protein</fullName>
    </recommendedName>
</protein>
<dbReference type="Proteomes" id="UP000281738">
    <property type="component" value="Unassembled WGS sequence"/>
</dbReference>
<dbReference type="Pfam" id="PF11292">
    <property type="entry name" value="DUF3093"/>
    <property type="match status" value="1"/>
</dbReference>
<keyword evidence="1" id="KW-1133">Transmembrane helix</keyword>
<evidence type="ECO:0000313" key="2">
    <source>
        <dbReference type="EMBL" id="ROR91350.1"/>
    </source>
</evidence>
<reference evidence="2 3" key="1">
    <citation type="submission" date="2018-11" db="EMBL/GenBank/DDBJ databases">
        <title>Sequencing the genomes of 1000 actinobacteria strains.</title>
        <authorList>
            <person name="Klenk H.-P."/>
        </authorList>
    </citation>
    <scope>NUCLEOTIDE SEQUENCE [LARGE SCALE GENOMIC DNA]</scope>
    <source>
        <strain evidence="2 3">DSM 12652</strain>
    </source>
</reference>
<evidence type="ECO:0000256" key="1">
    <source>
        <dbReference type="SAM" id="Phobius"/>
    </source>
</evidence>
<dbReference type="OrthoDB" id="3217020at2"/>
<accession>A0A3N2CUX0</accession>
<dbReference type="InterPro" id="IPR021443">
    <property type="entry name" value="DUF3093"/>
</dbReference>
<feature type="transmembrane region" description="Helical" evidence="1">
    <location>
        <begin position="27"/>
        <end position="47"/>
    </location>
</feature>
<organism evidence="2 3">
    <name type="scientific">Nocardioides aurantiacus</name>
    <dbReference type="NCBI Taxonomy" id="86796"/>
    <lineage>
        <taxon>Bacteria</taxon>
        <taxon>Bacillati</taxon>
        <taxon>Actinomycetota</taxon>
        <taxon>Actinomycetes</taxon>
        <taxon>Propionibacteriales</taxon>
        <taxon>Nocardioidaceae</taxon>
        <taxon>Nocardioides</taxon>
    </lineage>
</organism>
<comment type="caution">
    <text evidence="2">The sequence shown here is derived from an EMBL/GenBank/DDBJ whole genome shotgun (WGS) entry which is preliminary data.</text>
</comment>
<dbReference type="EMBL" id="RKHO01000001">
    <property type="protein sequence ID" value="ROR91350.1"/>
    <property type="molecule type" value="Genomic_DNA"/>
</dbReference>
<evidence type="ECO:0008006" key="4">
    <source>
        <dbReference type="Google" id="ProtNLM"/>
    </source>
</evidence>
<name>A0A3N2CUX0_9ACTN</name>
<dbReference type="AlphaFoldDB" id="A0A3N2CUX0"/>
<feature type="transmembrane region" description="Helical" evidence="1">
    <location>
        <begin position="53"/>
        <end position="76"/>
    </location>
</feature>
<sequence length="165" mass="17452">MPPTDSPAPSGASGTAYSERLHVPLRWWVQATMLLATVWLAFVVAMPPWVASLLAGGLLVATYAFFAWVGSAVVAVRDGELRAGRAHIATRLLGPAEPLDAEQTRRVHGVDADARAFLVTRPYLKRAVLVPVLDPADPTPYWLVSTRHPGPLAAALEGSAGTPGA</sequence>
<keyword evidence="3" id="KW-1185">Reference proteome</keyword>
<keyword evidence="1" id="KW-0472">Membrane</keyword>